<dbReference type="Proteomes" id="UP001642464">
    <property type="component" value="Unassembled WGS sequence"/>
</dbReference>
<proteinExistence type="inferred from homology"/>
<name>A0ABP0RAI7_9DINO</name>
<evidence type="ECO:0000256" key="2">
    <source>
        <dbReference type="ARBA" id="ARBA00022516"/>
    </source>
</evidence>
<keyword evidence="6" id="KW-0443">Lipid metabolism</keyword>
<comment type="caution">
    <text evidence="13">The sequence shown here is derived from an EMBL/GenBank/DDBJ whole genome shotgun (WGS) entry which is preliminary data.</text>
</comment>
<feature type="transmembrane region" description="Helical" evidence="12">
    <location>
        <begin position="142"/>
        <end position="161"/>
    </location>
</feature>
<dbReference type="InterPro" id="IPR000462">
    <property type="entry name" value="CDP-OH_P_trans"/>
</dbReference>
<keyword evidence="3 10" id="KW-0808">Transferase</keyword>
<comment type="subcellular location">
    <subcellularLocation>
        <location evidence="1">Membrane</location>
        <topology evidence="1">Multi-pass membrane protein</topology>
    </subcellularLocation>
</comment>
<dbReference type="InterPro" id="IPR043130">
    <property type="entry name" value="CDP-OH_PTrfase_TM_dom"/>
</dbReference>
<feature type="transmembrane region" description="Helical" evidence="12">
    <location>
        <begin position="173"/>
        <end position="192"/>
    </location>
</feature>
<evidence type="ECO:0000256" key="10">
    <source>
        <dbReference type="RuleBase" id="RU003750"/>
    </source>
</evidence>
<keyword evidence="4 12" id="KW-0812">Transmembrane</keyword>
<evidence type="ECO:0000256" key="9">
    <source>
        <dbReference type="ARBA" id="ARBA00023264"/>
    </source>
</evidence>
<evidence type="ECO:0000256" key="3">
    <source>
        <dbReference type="ARBA" id="ARBA00022679"/>
    </source>
</evidence>
<dbReference type="Pfam" id="PF01066">
    <property type="entry name" value="CDP-OH_P_transf"/>
    <property type="match status" value="1"/>
</dbReference>
<evidence type="ECO:0000313" key="14">
    <source>
        <dbReference type="Proteomes" id="UP001642464"/>
    </source>
</evidence>
<accession>A0ABP0RAI7</accession>
<evidence type="ECO:0000256" key="6">
    <source>
        <dbReference type="ARBA" id="ARBA00023098"/>
    </source>
</evidence>
<dbReference type="PROSITE" id="PS00379">
    <property type="entry name" value="CDP_ALCOHOL_P_TRANSF"/>
    <property type="match status" value="1"/>
</dbReference>
<comment type="similarity">
    <text evidence="10">Belongs to the CDP-alcohol phosphatidyltransferase class-I family.</text>
</comment>
<reference evidence="13 14" key="1">
    <citation type="submission" date="2024-02" db="EMBL/GenBank/DDBJ databases">
        <authorList>
            <person name="Chen Y."/>
            <person name="Shah S."/>
            <person name="Dougan E. K."/>
            <person name="Thang M."/>
            <person name="Chan C."/>
        </authorList>
    </citation>
    <scope>NUCLEOTIDE SEQUENCE [LARGE SCALE GENOMIC DNA]</scope>
</reference>
<keyword evidence="7 12" id="KW-0472">Membrane</keyword>
<keyword evidence="5 12" id="KW-1133">Transmembrane helix</keyword>
<evidence type="ECO:0000256" key="11">
    <source>
        <dbReference type="SAM" id="MobiDB-lite"/>
    </source>
</evidence>
<dbReference type="EMBL" id="CAXAMM010040910">
    <property type="protein sequence ID" value="CAK9096206.1"/>
    <property type="molecule type" value="Genomic_DNA"/>
</dbReference>
<dbReference type="Gene3D" id="1.20.120.1760">
    <property type="match status" value="1"/>
</dbReference>
<keyword evidence="2" id="KW-0444">Lipid biosynthesis</keyword>
<evidence type="ECO:0000256" key="4">
    <source>
        <dbReference type="ARBA" id="ARBA00022692"/>
    </source>
</evidence>
<evidence type="ECO:0000256" key="1">
    <source>
        <dbReference type="ARBA" id="ARBA00004141"/>
    </source>
</evidence>
<evidence type="ECO:0000256" key="8">
    <source>
        <dbReference type="ARBA" id="ARBA00023209"/>
    </source>
</evidence>
<gene>
    <name evidence="13" type="ORF">SCF082_LOCUS45181</name>
</gene>
<evidence type="ECO:0000313" key="13">
    <source>
        <dbReference type="EMBL" id="CAK9096206.1"/>
    </source>
</evidence>
<sequence>MHTAADSWERALSTQLARHTQEREGYRQPRAIAVLGERSCALYWRPRTTQAAARALGRGDVAVSRLSLGTGAWRGLNTAPKGPESRRATPEEDPGEEEKGGTARQRKEFWEDAVNIPNALTMTRLVLTPGICWLIWDDQFQLAIVSFWVAGFFDWLDGYLARRWQQESVFGSFLDPLADKVFVGLTMVTLIAKGLIPLWLGILIVGRDALLIAGSFYIRSVTRPKGAGFFDVDTQSGVMAVQASSISKWNTLFQFGLIWFTMTHCAFGLPTDGLMPVIWAISGGSTVLSGADYLRRGNWRNIFKPPSRQ</sequence>
<dbReference type="InterPro" id="IPR050324">
    <property type="entry name" value="CDP-alcohol_PTase-I"/>
</dbReference>
<organism evidence="13 14">
    <name type="scientific">Durusdinium trenchii</name>
    <dbReference type="NCBI Taxonomy" id="1381693"/>
    <lineage>
        <taxon>Eukaryota</taxon>
        <taxon>Sar</taxon>
        <taxon>Alveolata</taxon>
        <taxon>Dinophyceae</taxon>
        <taxon>Suessiales</taxon>
        <taxon>Symbiodiniaceae</taxon>
        <taxon>Durusdinium</taxon>
    </lineage>
</organism>
<evidence type="ECO:0000256" key="7">
    <source>
        <dbReference type="ARBA" id="ARBA00023136"/>
    </source>
</evidence>
<feature type="region of interest" description="Disordered" evidence="11">
    <location>
        <begin position="74"/>
        <end position="105"/>
    </location>
</feature>
<dbReference type="PANTHER" id="PTHR14269">
    <property type="entry name" value="CDP-DIACYLGLYCEROL--GLYCEROL-3-PHOSPHATE 3-PHOSPHATIDYLTRANSFERASE-RELATED"/>
    <property type="match status" value="1"/>
</dbReference>
<dbReference type="PANTHER" id="PTHR14269:SF60">
    <property type="entry name" value="CARDIOLIPIN SYNTHASE (CMP-FORMING)"/>
    <property type="match status" value="1"/>
</dbReference>
<evidence type="ECO:0000256" key="5">
    <source>
        <dbReference type="ARBA" id="ARBA00022989"/>
    </source>
</evidence>
<evidence type="ECO:0000256" key="12">
    <source>
        <dbReference type="SAM" id="Phobius"/>
    </source>
</evidence>
<keyword evidence="8" id="KW-0594">Phospholipid biosynthesis</keyword>
<keyword evidence="9" id="KW-1208">Phospholipid metabolism</keyword>
<keyword evidence="14" id="KW-1185">Reference proteome</keyword>
<protein>
    <submittedName>
        <fullName evidence="13">Cardiolipin synthase (CMP-forming) (CLS)</fullName>
    </submittedName>
</protein>
<dbReference type="InterPro" id="IPR048254">
    <property type="entry name" value="CDP_ALCOHOL_P_TRANSF_CS"/>
</dbReference>